<keyword evidence="5 7" id="KW-0067">ATP-binding</keyword>
<evidence type="ECO:0000256" key="6">
    <source>
        <dbReference type="ARBA" id="ARBA00023027"/>
    </source>
</evidence>
<comment type="similarity">
    <text evidence="2 7 8">In the C-terminal section; belongs to the NAD synthetase family.</text>
</comment>
<dbReference type="Gene3D" id="3.60.110.10">
    <property type="entry name" value="Carbon-nitrogen hydrolase"/>
    <property type="match status" value="1"/>
</dbReference>
<gene>
    <name evidence="7 11" type="primary">nadE</name>
    <name evidence="11" type="ORF">TMPK1_36750</name>
</gene>
<dbReference type="EMBL" id="BOPV01000001">
    <property type="protein sequence ID" value="GIL41438.1"/>
    <property type="molecule type" value="Genomic_DNA"/>
</dbReference>
<dbReference type="SUPFAM" id="SSF56317">
    <property type="entry name" value="Carbon-nitrogen hydrolase"/>
    <property type="match status" value="1"/>
</dbReference>
<dbReference type="CDD" id="cd07570">
    <property type="entry name" value="GAT_Gln-NAD-synth"/>
    <property type="match status" value="1"/>
</dbReference>
<feature type="binding site" evidence="7">
    <location>
        <position position="411"/>
    </location>
    <ligand>
        <name>ATP</name>
        <dbReference type="ChEBI" id="CHEBI:30616"/>
    </ligand>
</feature>
<evidence type="ECO:0000256" key="5">
    <source>
        <dbReference type="ARBA" id="ARBA00022840"/>
    </source>
</evidence>
<dbReference type="SUPFAM" id="SSF52402">
    <property type="entry name" value="Adenine nucleotide alpha hydrolases-like"/>
    <property type="match status" value="1"/>
</dbReference>
<dbReference type="InterPro" id="IPR014445">
    <property type="entry name" value="Gln-dep_NAD_synthase"/>
</dbReference>
<dbReference type="Pfam" id="PF00795">
    <property type="entry name" value="CN_hydrolase"/>
    <property type="match status" value="1"/>
</dbReference>
<dbReference type="InterPro" id="IPR014729">
    <property type="entry name" value="Rossmann-like_a/b/a_fold"/>
</dbReference>
<reference evidence="11" key="1">
    <citation type="submission" date="2021-02" db="EMBL/GenBank/DDBJ databases">
        <title>Genome sequence of Rhodospirillales sp. strain TMPK1 isolated from soil.</title>
        <authorList>
            <person name="Nakai R."/>
            <person name="Kusada H."/>
            <person name="Tamaki H."/>
        </authorList>
    </citation>
    <scope>NUCLEOTIDE SEQUENCE</scope>
    <source>
        <strain evidence="11">TMPK1</strain>
    </source>
</reference>
<dbReference type="Proteomes" id="UP000681075">
    <property type="component" value="Unassembled WGS sequence"/>
</dbReference>
<dbReference type="GO" id="GO:0008795">
    <property type="term" value="F:NAD+ synthase activity"/>
    <property type="evidence" value="ECO:0007669"/>
    <property type="project" value="UniProtKB-UniRule"/>
</dbReference>
<keyword evidence="12" id="KW-1185">Reference proteome</keyword>
<evidence type="ECO:0000313" key="12">
    <source>
        <dbReference type="Proteomes" id="UP000681075"/>
    </source>
</evidence>
<dbReference type="GO" id="GO:0005737">
    <property type="term" value="C:cytoplasm"/>
    <property type="evidence" value="ECO:0007669"/>
    <property type="project" value="InterPro"/>
</dbReference>
<keyword evidence="6 7" id="KW-0520">NAD</keyword>
<dbReference type="GO" id="GO:0005524">
    <property type="term" value="F:ATP binding"/>
    <property type="evidence" value="ECO:0007669"/>
    <property type="project" value="UniProtKB-UniRule"/>
</dbReference>
<dbReference type="PROSITE" id="PS50263">
    <property type="entry name" value="CN_HYDROLASE"/>
    <property type="match status" value="1"/>
</dbReference>
<dbReference type="AlphaFoldDB" id="A0A8S8XBR3"/>
<evidence type="ECO:0000256" key="1">
    <source>
        <dbReference type="ARBA" id="ARBA00005188"/>
    </source>
</evidence>
<comment type="function">
    <text evidence="7">Catalyzes the ATP-dependent amidation of deamido-NAD to form NAD. Uses L-glutamine as a nitrogen source.</text>
</comment>
<feature type="binding site" evidence="7">
    <location>
        <position position="193"/>
    </location>
    <ligand>
        <name>L-glutamine</name>
        <dbReference type="ChEBI" id="CHEBI:58359"/>
    </ligand>
</feature>
<comment type="catalytic activity">
    <reaction evidence="7 8">
        <text>deamido-NAD(+) + L-glutamine + ATP + H2O = L-glutamate + AMP + diphosphate + NAD(+) + H(+)</text>
        <dbReference type="Rhea" id="RHEA:24384"/>
        <dbReference type="ChEBI" id="CHEBI:15377"/>
        <dbReference type="ChEBI" id="CHEBI:15378"/>
        <dbReference type="ChEBI" id="CHEBI:29985"/>
        <dbReference type="ChEBI" id="CHEBI:30616"/>
        <dbReference type="ChEBI" id="CHEBI:33019"/>
        <dbReference type="ChEBI" id="CHEBI:57540"/>
        <dbReference type="ChEBI" id="CHEBI:58359"/>
        <dbReference type="ChEBI" id="CHEBI:58437"/>
        <dbReference type="ChEBI" id="CHEBI:456215"/>
        <dbReference type="EC" id="6.3.5.1"/>
    </reaction>
</comment>
<dbReference type="Gene3D" id="3.40.50.620">
    <property type="entry name" value="HUPs"/>
    <property type="match status" value="1"/>
</dbReference>
<dbReference type="FunFam" id="3.40.50.620:FF:000106">
    <property type="entry name" value="Glutamine-dependent NAD(+) synthetase"/>
    <property type="match status" value="1"/>
</dbReference>
<dbReference type="GO" id="GO:0009435">
    <property type="term" value="P:NAD+ biosynthetic process"/>
    <property type="evidence" value="ECO:0007669"/>
    <property type="project" value="UniProtKB-UniRule"/>
</dbReference>
<dbReference type="InterPro" id="IPR036526">
    <property type="entry name" value="C-N_Hydrolase_sf"/>
</dbReference>
<evidence type="ECO:0000256" key="3">
    <source>
        <dbReference type="ARBA" id="ARBA00022598"/>
    </source>
</evidence>
<feature type="binding site" evidence="7">
    <location>
        <position position="387"/>
    </location>
    <ligand>
        <name>deamido-NAD(+)</name>
        <dbReference type="ChEBI" id="CHEBI:58437"/>
        <note>ligand shared between two neighboring subunits</note>
    </ligand>
</feature>
<feature type="binding site" evidence="7">
    <location>
        <position position="535"/>
    </location>
    <ligand>
        <name>deamido-NAD(+)</name>
        <dbReference type="ChEBI" id="CHEBI:58437"/>
        <note>ligand shared between two neighboring subunits</note>
    </ligand>
</feature>
<dbReference type="InterPro" id="IPR022310">
    <property type="entry name" value="NAD/GMP_synthase"/>
</dbReference>
<feature type="active site" description="Nucleophile; for glutaminase activity" evidence="7">
    <location>
        <position position="161"/>
    </location>
</feature>
<dbReference type="EC" id="6.3.5.1" evidence="7 8"/>
<comment type="caution">
    <text evidence="11">The sequence shown here is derived from an EMBL/GenBank/DDBJ whole genome shotgun (WGS) entry which is preliminary data.</text>
</comment>
<feature type="binding site" evidence="7">
    <location>
        <position position="187"/>
    </location>
    <ligand>
        <name>L-glutamine</name>
        <dbReference type="ChEBI" id="CHEBI:58359"/>
    </ligand>
</feature>
<comment type="pathway">
    <text evidence="1 7 8">Cofactor biosynthesis; NAD(+) biosynthesis; NAD(+) from deamido-NAD(+) (L-Gln route): step 1/1.</text>
</comment>
<evidence type="ECO:0000256" key="7">
    <source>
        <dbReference type="HAMAP-Rule" id="MF_02090"/>
    </source>
</evidence>
<dbReference type="GO" id="GO:0004359">
    <property type="term" value="F:glutaminase activity"/>
    <property type="evidence" value="ECO:0007669"/>
    <property type="project" value="InterPro"/>
</dbReference>
<comment type="similarity">
    <text evidence="9">Belongs to the NAD synthetase family.</text>
</comment>
<evidence type="ECO:0000259" key="10">
    <source>
        <dbReference type="PROSITE" id="PS50263"/>
    </source>
</evidence>
<dbReference type="Pfam" id="PF02540">
    <property type="entry name" value="NAD_synthase"/>
    <property type="match status" value="1"/>
</dbReference>
<feature type="active site" description="Proton acceptor; for glutaminase activity" evidence="7">
    <location>
        <position position="54"/>
    </location>
</feature>
<evidence type="ECO:0000256" key="2">
    <source>
        <dbReference type="ARBA" id="ARBA00007145"/>
    </source>
</evidence>
<organism evidence="11 12">
    <name type="scientific">Roseiterribacter gracilis</name>
    <dbReference type="NCBI Taxonomy" id="2812848"/>
    <lineage>
        <taxon>Bacteria</taxon>
        <taxon>Pseudomonadati</taxon>
        <taxon>Pseudomonadota</taxon>
        <taxon>Alphaproteobacteria</taxon>
        <taxon>Rhodospirillales</taxon>
        <taxon>Roseiterribacteraceae</taxon>
        <taxon>Roseiterribacter</taxon>
    </lineage>
</organism>
<evidence type="ECO:0000256" key="4">
    <source>
        <dbReference type="ARBA" id="ARBA00022741"/>
    </source>
</evidence>
<evidence type="ECO:0000256" key="8">
    <source>
        <dbReference type="PIRNR" id="PIRNR006630"/>
    </source>
</evidence>
<dbReference type="GO" id="GO:0003952">
    <property type="term" value="F:NAD+ synthase (glutamine-hydrolyzing) activity"/>
    <property type="evidence" value="ECO:0007669"/>
    <property type="project" value="UniProtKB-UniRule"/>
</dbReference>
<dbReference type="NCBIfam" id="NF010588">
    <property type="entry name" value="PRK13981.1"/>
    <property type="match status" value="1"/>
</dbReference>
<proteinExistence type="inferred from homology"/>
<accession>A0A8S8XBR3</accession>
<dbReference type="PIRSF" id="PIRSF006630">
    <property type="entry name" value="NADS_GAT"/>
    <property type="match status" value="1"/>
</dbReference>
<evidence type="ECO:0000256" key="9">
    <source>
        <dbReference type="RuleBase" id="RU003811"/>
    </source>
</evidence>
<dbReference type="InterPro" id="IPR003694">
    <property type="entry name" value="NAD_synthase"/>
</dbReference>
<dbReference type="InterPro" id="IPR003010">
    <property type="entry name" value="C-N_Hydrolase"/>
</dbReference>
<dbReference type="CDD" id="cd00553">
    <property type="entry name" value="NAD_synthase"/>
    <property type="match status" value="1"/>
</dbReference>
<dbReference type="RefSeq" id="WP_420244921.1">
    <property type="nucleotide sequence ID" value="NZ_BOPV01000001.1"/>
</dbReference>
<feature type="active site" description="For glutaminase activity" evidence="7">
    <location>
        <position position="125"/>
    </location>
</feature>
<dbReference type="PANTHER" id="PTHR23090">
    <property type="entry name" value="NH 3 /GLUTAMINE-DEPENDENT NAD + SYNTHETASE"/>
    <property type="match status" value="1"/>
</dbReference>
<comment type="caution">
    <text evidence="7">Lacks conserved residue(s) required for the propagation of feature annotation.</text>
</comment>
<keyword evidence="4 7" id="KW-0547">Nucleotide-binding</keyword>
<sequence>MSSSGSFNNEAPLLSITLAQLNPTVGDVVGNAAKALEARARAAEDGADLVMLPELFLLGYPPEDLVLRRSVLAACEREIAKLAASTADGGPALFVPAPRRAADGEGIENAAFFLADGKILASQAKVELPNYGVFDDARVFRPGALPDPITFRGVRIGCLICEDMWLPRVADHLAKHGAELLLVPNGSPFELGKRRRRHELAAERARAANLPLVYLNQVGGQDELVFDGDSFVVDRTGRIVATLPRFAEATATIEFRRGDAGIECLSLGADEVGEDDDDLADVWQAMVLGLRDYVRKTGFPGIVLGLSGGIDSALSLAVAVDALGAQNVRAVRLPSKYTSQQSMDDAQENADRLGVQLDTVPIVETVAALEHTLDETAGALNDLTAQNLQARTRGVLLMALSNQLGLMLLTTGNKSEMSVGYATLYGDMCGGYSVLKDVYKTMVFDLAKWRNTHRPPGALGPNGVVIPEAIIVRPPSAELKPDQTDQDNLPPYDQLDRILHMLIEDELPVADIVAAGEPEAIVRRVQKMLYAAEYKRRQAPPGVKITPRNLSRDRRWPIANGWRE</sequence>
<feature type="binding site" evidence="7">
    <location>
        <position position="416"/>
    </location>
    <ligand>
        <name>deamido-NAD(+)</name>
        <dbReference type="ChEBI" id="CHEBI:58437"/>
        <note>ligand shared between two neighboring subunits</note>
    </ligand>
</feature>
<evidence type="ECO:0000313" key="11">
    <source>
        <dbReference type="EMBL" id="GIL41438.1"/>
    </source>
</evidence>
<protein>
    <recommendedName>
        <fullName evidence="7 8">Glutamine-dependent NAD(+) synthetase</fullName>
        <ecNumber evidence="7 8">6.3.5.1</ecNumber>
    </recommendedName>
    <alternativeName>
        <fullName evidence="7 8">NAD(+) synthase [glutamine-hydrolyzing]</fullName>
    </alternativeName>
</protein>
<dbReference type="NCBIfam" id="TIGR00552">
    <property type="entry name" value="nadE"/>
    <property type="match status" value="1"/>
</dbReference>
<keyword evidence="3 7" id="KW-0436">Ligase</keyword>
<dbReference type="PANTHER" id="PTHR23090:SF9">
    <property type="entry name" value="GLUTAMINE-DEPENDENT NAD(+) SYNTHETASE"/>
    <property type="match status" value="1"/>
</dbReference>
<dbReference type="HAMAP" id="MF_02090">
    <property type="entry name" value="NadE_glutamine_dep"/>
    <property type="match status" value="1"/>
</dbReference>
<feature type="binding site" evidence="7">
    <location>
        <position position="131"/>
    </location>
    <ligand>
        <name>L-glutamine</name>
        <dbReference type="ChEBI" id="CHEBI:58359"/>
    </ligand>
</feature>
<name>A0A8S8XBR3_9PROT</name>
<feature type="domain" description="CN hydrolase" evidence="10">
    <location>
        <begin position="14"/>
        <end position="257"/>
    </location>
</feature>
<feature type="binding site" evidence="7">
    <location>
        <begin position="305"/>
        <end position="312"/>
    </location>
    <ligand>
        <name>ATP</name>
        <dbReference type="ChEBI" id="CHEBI:30616"/>
    </ligand>
</feature>